<dbReference type="GO" id="GO:0003924">
    <property type="term" value="F:GTPase activity"/>
    <property type="evidence" value="ECO:0007669"/>
    <property type="project" value="InterPro"/>
</dbReference>
<keyword evidence="2" id="KW-0342">GTP-binding</keyword>
<dbReference type="InterPro" id="IPR003578">
    <property type="entry name" value="Small_GTPase_Rho"/>
</dbReference>
<dbReference type="GO" id="GO:0022412">
    <property type="term" value="P:cellular process involved in reproduction in multicellular organism"/>
    <property type="evidence" value="ECO:0007669"/>
    <property type="project" value="UniProtKB-ARBA"/>
</dbReference>
<dbReference type="SUPFAM" id="SSF52540">
    <property type="entry name" value="P-loop containing nucleoside triphosphate hydrolases"/>
    <property type="match status" value="1"/>
</dbReference>
<dbReference type="Gene3D" id="3.40.50.300">
    <property type="entry name" value="P-loop containing nucleotide triphosphate hydrolases"/>
    <property type="match status" value="1"/>
</dbReference>
<sequence length="198" mass="23349">MQTVKIKIVVIGSQLVGKTSLLNAIVRSNNSISDDEYKPFDNVSTMTVKVIKDDKTYIFELWDSKSIDYYKIIQEMKNEEISVVLICYSVMELKSFQDVKKKWLPMIRKSAPNSHVIIVGTKIDLRDDRVSLLRLDRLQNLKPITIEEGYLFTRENNAYFPNVLHFHKLESMTFLIKLFQYLVIHLKWKRNVHALFYK</sequence>
<evidence type="ECO:0000313" key="4">
    <source>
        <dbReference type="Proteomes" id="UP001107558"/>
    </source>
</evidence>
<comment type="caution">
    <text evidence="3">The sequence shown here is derived from an EMBL/GenBank/DDBJ whole genome shotgun (WGS) entry which is preliminary data.</text>
</comment>
<dbReference type="GO" id="GO:0007264">
    <property type="term" value="P:small GTPase-mediated signal transduction"/>
    <property type="evidence" value="ECO:0007669"/>
    <property type="project" value="InterPro"/>
</dbReference>
<dbReference type="InterPro" id="IPR001806">
    <property type="entry name" value="Small_GTPase"/>
</dbReference>
<name>A0A9J6C2A3_POLVA</name>
<dbReference type="SMART" id="SM00175">
    <property type="entry name" value="RAB"/>
    <property type="match status" value="1"/>
</dbReference>
<dbReference type="GO" id="GO:0001667">
    <property type="term" value="P:ameboidal-type cell migration"/>
    <property type="evidence" value="ECO:0007669"/>
    <property type="project" value="UniProtKB-ARBA"/>
</dbReference>
<dbReference type="AlphaFoldDB" id="A0A9J6C2A3"/>
<evidence type="ECO:0000256" key="1">
    <source>
        <dbReference type="ARBA" id="ARBA00022741"/>
    </source>
</evidence>
<dbReference type="InterPro" id="IPR027417">
    <property type="entry name" value="P-loop_NTPase"/>
</dbReference>
<dbReference type="GO" id="GO:0005525">
    <property type="term" value="F:GTP binding"/>
    <property type="evidence" value="ECO:0007669"/>
    <property type="project" value="UniProtKB-KW"/>
</dbReference>
<keyword evidence="4" id="KW-1185">Reference proteome</keyword>
<dbReference type="NCBIfam" id="TIGR00231">
    <property type="entry name" value="small_GTP"/>
    <property type="match status" value="1"/>
</dbReference>
<dbReference type="GO" id="GO:0035006">
    <property type="term" value="P:melanization defense response"/>
    <property type="evidence" value="ECO:0007669"/>
    <property type="project" value="UniProtKB-ARBA"/>
</dbReference>
<organism evidence="3 4">
    <name type="scientific">Polypedilum vanderplanki</name>
    <name type="common">Sleeping chironomid midge</name>
    <dbReference type="NCBI Taxonomy" id="319348"/>
    <lineage>
        <taxon>Eukaryota</taxon>
        <taxon>Metazoa</taxon>
        <taxon>Ecdysozoa</taxon>
        <taxon>Arthropoda</taxon>
        <taxon>Hexapoda</taxon>
        <taxon>Insecta</taxon>
        <taxon>Pterygota</taxon>
        <taxon>Neoptera</taxon>
        <taxon>Endopterygota</taxon>
        <taxon>Diptera</taxon>
        <taxon>Nematocera</taxon>
        <taxon>Chironomoidea</taxon>
        <taxon>Chironomidae</taxon>
        <taxon>Chironominae</taxon>
        <taxon>Polypedilum</taxon>
        <taxon>Polypedilum</taxon>
    </lineage>
</organism>
<dbReference type="GO" id="GO:0035099">
    <property type="term" value="P:hemocyte migration"/>
    <property type="evidence" value="ECO:0007669"/>
    <property type="project" value="UniProtKB-ARBA"/>
</dbReference>
<dbReference type="PANTHER" id="PTHR24072">
    <property type="entry name" value="RHO FAMILY GTPASE"/>
    <property type="match status" value="1"/>
</dbReference>
<dbReference type="GO" id="GO:0003006">
    <property type="term" value="P:developmental process involved in reproduction"/>
    <property type="evidence" value="ECO:0007669"/>
    <property type="project" value="UniProtKB-ARBA"/>
</dbReference>
<dbReference type="PROSITE" id="PS51419">
    <property type="entry name" value="RAB"/>
    <property type="match status" value="1"/>
</dbReference>
<dbReference type="InterPro" id="IPR005225">
    <property type="entry name" value="Small_GTP-bd"/>
</dbReference>
<dbReference type="PROSITE" id="PS51420">
    <property type="entry name" value="RHO"/>
    <property type="match status" value="1"/>
</dbReference>
<dbReference type="OrthoDB" id="8830751at2759"/>
<dbReference type="PRINTS" id="PR00449">
    <property type="entry name" value="RASTRNSFRMNG"/>
</dbReference>
<keyword evidence="1" id="KW-0547">Nucleotide-binding</keyword>
<dbReference type="SMART" id="SM00174">
    <property type="entry name" value="RHO"/>
    <property type="match status" value="1"/>
</dbReference>
<dbReference type="Pfam" id="PF00071">
    <property type="entry name" value="Ras"/>
    <property type="match status" value="1"/>
</dbReference>
<evidence type="ECO:0000256" key="2">
    <source>
        <dbReference type="ARBA" id="ARBA00023134"/>
    </source>
</evidence>
<gene>
    <name evidence="3" type="ORF">PVAND_006016</name>
</gene>
<accession>A0A9J6C2A3</accession>
<reference evidence="3" key="1">
    <citation type="submission" date="2021-03" db="EMBL/GenBank/DDBJ databases">
        <title>Chromosome level genome of the anhydrobiotic midge Polypedilum vanderplanki.</title>
        <authorList>
            <person name="Yoshida Y."/>
            <person name="Kikawada T."/>
            <person name="Gusev O."/>
        </authorList>
    </citation>
    <scope>NUCLEOTIDE SEQUENCE</scope>
    <source>
        <strain evidence="3">NIAS01</strain>
        <tissue evidence="3">Whole body or cell culture</tissue>
    </source>
</reference>
<protein>
    <submittedName>
        <fullName evidence="3">Uncharacterized protein</fullName>
    </submittedName>
</protein>
<dbReference type="EMBL" id="JADBJN010000002">
    <property type="protein sequence ID" value="KAG5676167.1"/>
    <property type="molecule type" value="Genomic_DNA"/>
</dbReference>
<evidence type="ECO:0000313" key="3">
    <source>
        <dbReference type="EMBL" id="KAG5676167.1"/>
    </source>
</evidence>
<proteinExistence type="predicted"/>
<dbReference type="Proteomes" id="UP001107558">
    <property type="component" value="Chromosome 2"/>
</dbReference>